<keyword evidence="1" id="KW-0175">Coiled coil</keyword>
<dbReference type="Pfam" id="PF00385">
    <property type="entry name" value="Chromo"/>
    <property type="match status" value="1"/>
</dbReference>
<protein>
    <recommendedName>
        <fullName evidence="2">Chromo domain-containing protein</fullName>
    </recommendedName>
</protein>
<comment type="caution">
    <text evidence="3">The sequence shown here is derived from an EMBL/GenBank/DDBJ whole genome shotgun (WGS) entry which is preliminary data.</text>
</comment>
<dbReference type="InterPro" id="IPR023780">
    <property type="entry name" value="Chromo_domain"/>
</dbReference>
<dbReference type="Gene3D" id="2.40.50.40">
    <property type="match status" value="1"/>
</dbReference>
<feature type="domain" description="Chromo" evidence="2">
    <location>
        <begin position="156"/>
        <end position="218"/>
    </location>
</feature>
<dbReference type="AlphaFoldDB" id="A0AAV1URI7"/>
<dbReference type="SMART" id="SM00298">
    <property type="entry name" value="CHROMO"/>
    <property type="match status" value="1"/>
</dbReference>
<dbReference type="Proteomes" id="UP001162060">
    <property type="component" value="Unassembled WGS sequence"/>
</dbReference>
<evidence type="ECO:0000259" key="2">
    <source>
        <dbReference type="PROSITE" id="PS50013"/>
    </source>
</evidence>
<evidence type="ECO:0000313" key="3">
    <source>
        <dbReference type="EMBL" id="CAK7936308.1"/>
    </source>
</evidence>
<organism evidence="3 4">
    <name type="scientific">Peronospora matthiolae</name>
    <dbReference type="NCBI Taxonomy" id="2874970"/>
    <lineage>
        <taxon>Eukaryota</taxon>
        <taxon>Sar</taxon>
        <taxon>Stramenopiles</taxon>
        <taxon>Oomycota</taxon>
        <taxon>Peronosporomycetes</taxon>
        <taxon>Peronosporales</taxon>
        <taxon>Peronosporaceae</taxon>
        <taxon>Peronospora</taxon>
    </lineage>
</organism>
<proteinExistence type="predicted"/>
<evidence type="ECO:0000256" key="1">
    <source>
        <dbReference type="SAM" id="Coils"/>
    </source>
</evidence>
<accession>A0AAV1URI7</accession>
<evidence type="ECO:0000313" key="4">
    <source>
        <dbReference type="Proteomes" id="UP001162060"/>
    </source>
</evidence>
<sequence>MTGDSSDNVTKIGISEYAKKFADRRQKIIEFARKNIENAQKKQKEYYDRKRSSVTFNAGDMVMLDARHLNLRHRNNGQDATNSKLVAKKIGPFKIKKLINQNVAKLTLPRALLKLHPSFNIDLLSHFVPYPVRFSSRPVPKAVPVILDEATGDELHIVEALVKKRMVNRQPEWLVRWHGLPEHECTWEKEKNIRHVTHWRDLVKDFLMHQRELRSGRM</sequence>
<feature type="coiled-coil region" evidence="1">
    <location>
        <begin position="22"/>
        <end position="49"/>
    </location>
</feature>
<dbReference type="InterPro" id="IPR016197">
    <property type="entry name" value="Chromo-like_dom_sf"/>
</dbReference>
<dbReference type="InterPro" id="IPR056924">
    <property type="entry name" value="SH3_Tf2-1"/>
</dbReference>
<dbReference type="InterPro" id="IPR000953">
    <property type="entry name" value="Chromo/chromo_shadow_dom"/>
</dbReference>
<dbReference type="Pfam" id="PF24626">
    <property type="entry name" value="SH3_Tf2-1"/>
    <property type="match status" value="1"/>
</dbReference>
<gene>
    <name evidence="3" type="ORF">PM001_LOCUS21458</name>
</gene>
<reference evidence="3" key="1">
    <citation type="submission" date="2024-01" db="EMBL/GenBank/DDBJ databases">
        <authorList>
            <person name="Webb A."/>
        </authorList>
    </citation>
    <scope>NUCLEOTIDE SEQUENCE</scope>
    <source>
        <strain evidence="3">Pm1</strain>
    </source>
</reference>
<dbReference type="PROSITE" id="PS50013">
    <property type="entry name" value="CHROMO_2"/>
    <property type="match status" value="1"/>
</dbReference>
<dbReference type="SUPFAM" id="SSF54160">
    <property type="entry name" value="Chromo domain-like"/>
    <property type="match status" value="1"/>
</dbReference>
<dbReference type="EMBL" id="CAKLBY020000224">
    <property type="protein sequence ID" value="CAK7936308.1"/>
    <property type="molecule type" value="Genomic_DNA"/>
</dbReference>
<name>A0AAV1URI7_9STRA</name>